<dbReference type="RefSeq" id="WP_114534619.1">
    <property type="nucleotide sequence ID" value="NZ_JADNER010000009.1"/>
</dbReference>
<dbReference type="PROSITE" id="PS51340">
    <property type="entry name" value="MOSC"/>
    <property type="match status" value="1"/>
</dbReference>
<reference evidence="2 3" key="1">
    <citation type="journal article" date="2018" name="Elife">
        <title>Discovery and characterization of a prevalent human gut bacterial enzyme sufficient for the inactivation of a family of plant toxins.</title>
        <authorList>
            <person name="Koppel N."/>
            <person name="Bisanz J.E."/>
            <person name="Pandelia M.E."/>
            <person name="Turnbaugh P.J."/>
            <person name="Balskus E.P."/>
        </authorList>
    </citation>
    <scope>NUCLEOTIDE SEQUENCE [LARGE SCALE GENOMIC DNA]</scope>
    <source>
        <strain evidence="2 3">W1 BHI 6</strain>
    </source>
</reference>
<dbReference type="InterPro" id="IPR052716">
    <property type="entry name" value="MOSC_domain"/>
</dbReference>
<proteinExistence type="predicted"/>
<dbReference type="InterPro" id="IPR005302">
    <property type="entry name" value="MoCF_Sase_C"/>
</dbReference>
<evidence type="ECO:0000313" key="3">
    <source>
        <dbReference type="Proteomes" id="UP000253970"/>
    </source>
</evidence>
<dbReference type="Proteomes" id="UP000253970">
    <property type="component" value="Unassembled WGS sequence"/>
</dbReference>
<dbReference type="InterPro" id="IPR011037">
    <property type="entry name" value="Pyrv_Knase-like_insert_dom_sf"/>
</dbReference>
<dbReference type="SUPFAM" id="SSF50800">
    <property type="entry name" value="PK beta-barrel domain-like"/>
    <property type="match status" value="1"/>
</dbReference>
<dbReference type="PANTHER" id="PTHR36930:SF1">
    <property type="entry name" value="MOSC DOMAIN-CONTAINING PROTEIN"/>
    <property type="match status" value="1"/>
</dbReference>
<dbReference type="GO" id="GO:0030170">
    <property type="term" value="F:pyridoxal phosphate binding"/>
    <property type="evidence" value="ECO:0007669"/>
    <property type="project" value="InterPro"/>
</dbReference>
<dbReference type="AlphaFoldDB" id="A0A369M6U9"/>
<organism evidence="2 3">
    <name type="scientific">Eggerthella lenta</name>
    <name type="common">Eubacterium lentum</name>
    <dbReference type="NCBI Taxonomy" id="84112"/>
    <lineage>
        <taxon>Bacteria</taxon>
        <taxon>Bacillati</taxon>
        <taxon>Actinomycetota</taxon>
        <taxon>Coriobacteriia</taxon>
        <taxon>Eggerthellales</taxon>
        <taxon>Eggerthellaceae</taxon>
        <taxon>Eggerthella</taxon>
    </lineage>
</organism>
<dbReference type="Gene3D" id="2.40.33.20">
    <property type="entry name" value="PK beta-barrel domain-like"/>
    <property type="match status" value="1"/>
</dbReference>
<name>A0A369M6U9_EGGLN</name>
<evidence type="ECO:0000259" key="1">
    <source>
        <dbReference type="PROSITE" id="PS51340"/>
    </source>
</evidence>
<evidence type="ECO:0000313" key="2">
    <source>
        <dbReference type="EMBL" id="RDB66589.1"/>
    </source>
</evidence>
<dbReference type="Pfam" id="PF03473">
    <property type="entry name" value="MOSC"/>
    <property type="match status" value="1"/>
</dbReference>
<dbReference type="GO" id="GO:0030151">
    <property type="term" value="F:molybdenum ion binding"/>
    <property type="evidence" value="ECO:0007669"/>
    <property type="project" value="InterPro"/>
</dbReference>
<sequence>MEQARKQQVVARGRVRSINVSKRKGTRKTPCEGGATVVAHRGLDTDAHAGDWHRQVSLLAWESIEKARATGLDVVEGDFAENVTTEGIDLLALPLGTRVRIGEDVLLELSQIGKVCHTKCAIYHLAGDCIFPREGIFFVALEGGAINVGDPVEVVALGDGTCAYTPPEALAELAAARG</sequence>
<gene>
    <name evidence="2" type="ORF">C1875_14015</name>
</gene>
<protein>
    <submittedName>
        <fullName evidence="2">Sulfurase</fullName>
    </submittedName>
</protein>
<dbReference type="EMBL" id="PPTU01000035">
    <property type="protein sequence ID" value="RDB66589.1"/>
    <property type="molecule type" value="Genomic_DNA"/>
</dbReference>
<dbReference type="PANTHER" id="PTHR36930">
    <property type="entry name" value="METAL-SULFUR CLUSTER BIOSYNTHESIS PROTEINS YUAD-RELATED"/>
    <property type="match status" value="1"/>
</dbReference>
<feature type="domain" description="MOSC" evidence="1">
    <location>
        <begin position="29"/>
        <end position="155"/>
    </location>
</feature>
<dbReference type="GO" id="GO:0003824">
    <property type="term" value="F:catalytic activity"/>
    <property type="evidence" value="ECO:0007669"/>
    <property type="project" value="InterPro"/>
</dbReference>
<accession>A0A369M6U9</accession>
<comment type="caution">
    <text evidence="2">The sequence shown here is derived from an EMBL/GenBank/DDBJ whole genome shotgun (WGS) entry which is preliminary data.</text>
</comment>